<dbReference type="AlphaFoldDB" id="A0A3P7LL98"/>
<sequence>MYAAQPLKALSTACFIREATYYTVLGELQCRMSERERCIQNRRLTVAPTSSSFHWRDKTASSDEGANARPDSDLRHSSFAADQLTRVSRIFSIDKTRDAIRVALQDSDRIQYTKLACEHEELTKEMKRLKGFVAELAEKYESARSLDPVRRYRKLQSMATTIVLNLRLTAPDSVDTNLTEVVRGTLPRGDVLQSSVKQREMKLKHERACSSESYLVVVGEACLAFNI</sequence>
<dbReference type="Proteomes" id="UP000281553">
    <property type="component" value="Unassembled WGS sequence"/>
</dbReference>
<proteinExistence type="predicted"/>
<organism evidence="1 2">
    <name type="scientific">Dibothriocephalus latus</name>
    <name type="common">Fish tapeworm</name>
    <name type="synonym">Diphyllobothrium latum</name>
    <dbReference type="NCBI Taxonomy" id="60516"/>
    <lineage>
        <taxon>Eukaryota</taxon>
        <taxon>Metazoa</taxon>
        <taxon>Spiralia</taxon>
        <taxon>Lophotrochozoa</taxon>
        <taxon>Platyhelminthes</taxon>
        <taxon>Cestoda</taxon>
        <taxon>Eucestoda</taxon>
        <taxon>Diphyllobothriidea</taxon>
        <taxon>Diphyllobothriidae</taxon>
        <taxon>Dibothriocephalus</taxon>
    </lineage>
</organism>
<dbReference type="EMBL" id="UYRU01051952">
    <property type="protein sequence ID" value="VDN11653.1"/>
    <property type="molecule type" value="Genomic_DNA"/>
</dbReference>
<name>A0A3P7LL98_DIBLA</name>
<reference evidence="1 2" key="1">
    <citation type="submission" date="2018-11" db="EMBL/GenBank/DDBJ databases">
        <authorList>
            <consortium name="Pathogen Informatics"/>
        </authorList>
    </citation>
    <scope>NUCLEOTIDE SEQUENCE [LARGE SCALE GENOMIC DNA]</scope>
</reference>
<evidence type="ECO:0000313" key="1">
    <source>
        <dbReference type="EMBL" id="VDN11653.1"/>
    </source>
</evidence>
<dbReference type="OrthoDB" id="10052054at2759"/>
<evidence type="ECO:0000313" key="2">
    <source>
        <dbReference type="Proteomes" id="UP000281553"/>
    </source>
</evidence>
<keyword evidence="2" id="KW-1185">Reference proteome</keyword>
<protein>
    <submittedName>
        <fullName evidence="1">Uncharacterized protein</fullName>
    </submittedName>
</protein>
<gene>
    <name evidence="1" type="ORF">DILT_LOCUS7484</name>
</gene>
<accession>A0A3P7LL98</accession>